<dbReference type="OrthoDB" id="6136980at2759"/>
<dbReference type="InterPro" id="IPR043129">
    <property type="entry name" value="ATPase_NBD"/>
</dbReference>
<evidence type="ECO:0000313" key="1">
    <source>
        <dbReference type="EMBL" id="CAG2190448.1"/>
    </source>
</evidence>
<dbReference type="EMBL" id="CAJPWZ010000329">
    <property type="protein sequence ID" value="CAG2190448.1"/>
    <property type="molecule type" value="Genomic_DNA"/>
</dbReference>
<accession>A0A8S3Q220</accession>
<evidence type="ECO:0000313" key="2">
    <source>
        <dbReference type="Proteomes" id="UP000683360"/>
    </source>
</evidence>
<sequence>MDRPLEQFNYDRLGNSIFVVGIDIGSVSSGYAFASREDIMHDPPKFSTHYWQGSQLLSSKCPTVILLDINEETKAFGFEAEEMYSEFLEQSEHDGYYYFKYFRDQLHLQREAGNVMIKDVSGKPLKAVQVMGQTIGYLKHQAMNKINQRLKVHADDDDLYFVLTVPATWNDQERHFMKQASHVVINYGKSG</sequence>
<proteinExistence type="predicted"/>
<dbReference type="AlphaFoldDB" id="A0A8S3Q220"/>
<name>A0A8S3Q220_MYTED</name>
<reference evidence="1" key="1">
    <citation type="submission" date="2021-03" db="EMBL/GenBank/DDBJ databases">
        <authorList>
            <person name="Bekaert M."/>
        </authorList>
    </citation>
    <scope>NUCLEOTIDE SEQUENCE</scope>
</reference>
<gene>
    <name evidence="1" type="ORF">MEDL_5732</name>
</gene>
<dbReference type="PANTHER" id="PTHR14187:SF5">
    <property type="entry name" value="HEAT SHOCK 70 KDA PROTEIN 12A"/>
    <property type="match status" value="1"/>
</dbReference>
<dbReference type="Proteomes" id="UP000683360">
    <property type="component" value="Unassembled WGS sequence"/>
</dbReference>
<dbReference type="PANTHER" id="PTHR14187">
    <property type="entry name" value="ALPHA KINASE/ELONGATION FACTOR 2 KINASE"/>
    <property type="match status" value="1"/>
</dbReference>
<dbReference type="SUPFAM" id="SSF53067">
    <property type="entry name" value="Actin-like ATPase domain"/>
    <property type="match status" value="1"/>
</dbReference>
<protein>
    <submittedName>
        <fullName evidence="1">Uncharacterized protein</fullName>
    </submittedName>
</protein>
<dbReference type="Gene3D" id="3.30.420.40">
    <property type="match status" value="1"/>
</dbReference>
<comment type="caution">
    <text evidence="1">The sequence shown here is derived from an EMBL/GenBank/DDBJ whole genome shotgun (WGS) entry which is preliminary data.</text>
</comment>
<organism evidence="1 2">
    <name type="scientific">Mytilus edulis</name>
    <name type="common">Blue mussel</name>
    <dbReference type="NCBI Taxonomy" id="6550"/>
    <lineage>
        <taxon>Eukaryota</taxon>
        <taxon>Metazoa</taxon>
        <taxon>Spiralia</taxon>
        <taxon>Lophotrochozoa</taxon>
        <taxon>Mollusca</taxon>
        <taxon>Bivalvia</taxon>
        <taxon>Autobranchia</taxon>
        <taxon>Pteriomorphia</taxon>
        <taxon>Mytilida</taxon>
        <taxon>Mytiloidea</taxon>
        <taxon>Mytilidae</taxon>
        <taxon>Mytilinae</taxon>
        <taxon>Mytilus</taxon>
    </lineage>
</organism>
<keyword evidence="2" id="KW-1185">Reference proteome</keyword>